<dbReference type="RefSeq" id="WP_106247378.1">
    <property type="nucleotide sequence ID" value="NZ_PVZC01000005.1"/>
</dbReference>
<keyword evidence="2" id="KW-0830">Ubiquinone</keyword>
<dbReference type="AlphaFoldDB" id="A0A2T0Q1S7"/>
<sequence>MTVNAEDTGEIFSAAAAEYLAVAPVVWDPGGRAAVELAAPAPGDRVLDACCGIGSSALPAARAVGPHGEVDAVDLAHGLLELGRRRASDEGLANVRFVRHDVTRWTAGSGGYDLVQCCYGVFLLPDMDAGTAHLAGLVRPGGRLAVAVWRRGALLDFGRALYEVAGRHRPRPDGAEPGPAPAAAAPIGRIDTPELLASWLGSFGLAEVTVRTVERAVPLDGELAWSVVLGSGFRGALAGLGEAAAEAVRAEFLALLAERGIRSLDLSTLVGAGIRR</sequence>
<reference evidence="2 3" key="1">
    <citation type="submission" date="2018-03" db="EMBL/GenBank/DDBJ databases">
        <title>Genomic Encyclopedia of Archaeal and Bacterial Type Strains, Phase II (KMG-II): from individual species to whole genera.</title>
        <authorList>
            <person name="Goeker M."/>
        </authorList>
    </citation>
    <scope>NUCLEOTIDE SEQUENCE [LARGE SCALE GENOMIC DNA]</scope>
    <source>
        <strain evidence="2 3">DSM 45601</strain>
    </source>
</reference>
<dbReference type="OrthoDB" id="9777638at2"/>
<dbReference type="PANTHER" id="PTHR43591">
    <property type="entry name" value="METHYLTRANSFERASE"/>
    <property type="match status" value="1"/>
</dbReference>
<dbReference type="PANTHER" id="PTHR43591:SF99">
    <property type="entry name" value="OS06G0646000 PROTEIN"/>
    <property type="match status" value="1"/>
</dbReference>
<dbReference type="GO" id="GO:0008168">
    <property type="term" value="F:methyltransferase activity"/>
    <property type="evidence" value="ECO:0007669"/>
    <property type="project" value="UniProtKB-KW"/>
</dbReference>
<name>A0A2T0Q1S7_9ACTN</name>
<dbReference type="Pfam" id="PF13649">
    <property type="entry name" value="Methyltransf_25"/>
    <property type="match status" value="1"/>
</dbReference>
<dbReference type="Gene3D" id="3.40.50.150">
    <property type="entry name" value="Vaccinia Virus protein VP39"/>
    <property type="match status" value="1"/>
</dbReference>
<dbReference type="GO" id="GO:0032259">
    <property type="term" value="P:methylation"/>
    <property type="evidence" value="ECO:0007669"/>
    <property type="project" value="UniProtKB-KW"/>
</dbReference>
<protein>
    <submittedName>
        <fullName evidence="2">Ubiquinone/menaquinone biosynthesis C-methylase UbiE</fullName>
    </submittedName>
</protein>
<dbReference type="EMBL" id="PVZC01000005">
    <property type="protein sequence ID" value="PRX97755.1"/>
    <property type="molecule type" value="Genomic_DNA"/>
</dbReference>
<dbReference type="Proteomes" id="UP000237846">
    <property type="component" value="Unassembled WGS sequence"/>
</dbReference>
<dbReference type="InterPro" id="IPR041698">
    <property type="entry name" value="Methyltransf_25"/>
</dbReference>
<organism evidence="2 3">
    <name type="scientific">Allonocardiopsis opalescens</name>
    <dbReference type="NCBI Taxonomy" id="1144618"/>
    <lineage>
        <taxon>Bacteria</taxon>
        <taxon>Bacillati</taxon>
        <taxon>Actinomycetota</taxon>
        <taxon>Actinomycetes</taxon>
        <taxon>Streptosporangiales</taxon>
        <taxon>Allonocardiopsis</taxon>
    </lineage>
</organism>
<dbReference type="SUPFAM" id="SSF53335">
    <property type="entry name" value="S-adenosyl-L-methionine-dependent methyltransferases"/>
    <property type="match status" value="1"/>
</dbReference>
<feature type="domain" description="Methyltransferase" evidence="1">
    <location>
        <begin position="46"/>
        <end position="142"/>
    </location>
</feature>
<dbReference type="CDD" id="cd02440">
    <property type="entry name" value="AdoMet_MTases"/>
    <property type="match status" value="1"/>
</dbReference>
<dbReference type="InterPro" id="IPR029063">
    <property type="entry name" value="SAM-dependent_MTases_sf"/>
</dbReference>
<evidence type="ECO:0000313" key="3">
    <source>
        <dbReference type="Proteomes" id="UP000237846"/>
    </source>
</evidence>
<keyword evidence="2" id="KW-0489">Methyltransferase</keyword>
<evidence type="ECO:0000313" key="2">
    <source>
        <dbReference type="EMBL" id="PRX97755.1"/>
    </source>
</evidence>
<accession>A0A2T0Q1S7</accession>
<keyword evidence="3" id="KW-1185">Reference proteome</keyword>
<evidence type="ECO:0000259" key="1">
    <source>
        <dbReference type="Pfam" id="PF13649"/>
    </source>
</evidence>
<comment type="caution">
    <text evidence="2">The sequence shown here is derived from an EMBL/GenBank/DDBJ whole genome shotgun (WGS) entry which is preliminary data.</text>
</comment>
<gene>
    <name evidence="2" type="ORF">CLV72_105105</name>
</gene>
<keyword evidence="2" id="KW-0808">Transferase</keyword>
<proteinExistence type="predicted"/>